<dbReference type="CDD" id="cd01983">
    <property type="entry name" value="SIMIBI"/>
    <property type="match status" value="1"/>
</dbReference>
<dbReference type="Gene3D" id="3.40.50.300">
    <property type="entry name" value="P-loop containing nucleotide triphosphate hydrolases"/>
    <property type="match status" value="1"/>
</dbReference>
<evidence type="ECO:0000256" key="2">
    <source>
        <dbReference type="ARBA" id="ARBA00011003"/>
    </source>
</evidence>
<evidence type="ECO:0000256" key="4">
    <source>
        <dbReference type="ARBA" id="ARBA00022679"/>
    </source>
</evidence>
<dbReference type="PANTHER" id="PTHR12755:SF3">
    <property type="entry name" value="POLYNUCLEOTIDE 5'-HYDROXYL-KINASE NOL9"/>
    <property type="match status" value="1"/>
</dbReference>
<dbReference type="GO" id="GO:0005730">
    <property type="term" value="C:nucleolus"/>
    <property type="evidence" value="ECO:0007669"/>
    <property type="project" value="UniProtKB-SubCell"/>
</dbReference>
<name>A0AA35UR27_LACSI</name>
<keyword evidence="8" id="KW-0539">Nucleus</keyword>
<keyword evidence="5" id="KW-0547">Nucleotide-binding</keyword>
<dbReference type="EMBL" id="OX465086">
    <property type="protein sequence ID" value="CAI9262384.1"/>
    <property type="molecule type" value="Genomic_DNA"/>
</dbReference>
<dbReference type="GO" id="GO:0005524">
    <property type="term" value="F:ATP binding"/>
    <property type="evidence" value="ECO:0007669"/>
    <property type="project" value="UniProtKB-KW"/>
</dbReference>
<dbReference type="Pfam" id="PF16575">
    <property type="entry name" value="CLP1_P"/>
    <property type="match status" value="1"/>
</dbReference>
<dbReference type="GO" id="GO:0051731">
    <property type="term" value="F:polynucleotide 5'-hydroxyl-kinase activity"/>
    <property type="evidence" value="ECO:0007669"/>
    <property type="project" value="InterPro"/>
</dbReference>
<evidence type="ECO:0000313" key="11">
    <source>
        <dbReference type="EMBL" id="CAI9262384.1"/>
    </source>
</evidence>
<keyword evidence="4" id="KW-0808">Transferase</keyword>
<keyword evidence="6" id="KW-0418">Kinase</keyword>
<sequence>MAIDSSPEKLADEAQVFIPEEWEEAAEVVAYDSITCPPPICVICGPPNSGKTTFSRHLLNVLIQRYRRVAYLDTDVGQAEFTPPGCLSLTLADKITPDLAIPCLKTPERCFFFGDISPRKDPQTYLKYIHELYDHYHQIIRGEHLKIGVPLVVNTPGWVEGYGLNLLMNMLKHIAPTQVIKVHLPTESKNLPTGAFWLPDPASHNVTLIDINSNRQDSSKKSVQSQDDARLLRDLRLLAYFRKCFPINMSLTTIQELDHALALHAPYEILMSSVTIKQLHSQDMEAFYKSNCSIVALADSSLSSQNSPCCVGLGIVTEVDMSRKIMCLITPVPEHILEKVDILLHGLIKIPACLIEVQRHKTSSSVPFNKINID</sequence>
<evidence type="ECO:0000256" key="5">
    <source>
        <dbReference type="ARBA" id="ARBA00022741"/>
    </source>
</evidence>
<dbReference type="PANTHER" id="PTHR12755">
    <property type="entry name" value="CLEAVAGE/POLYADENYLATION FACTOR IA SUBUNIT CLP1P"/>
    <property type="match status" value="1"/>
</dbReference>
<evidence type="ECO:0000259" key="9">
    <source>
        <dbReference type="Pfam" id="PF16575"/>
    </source>
</evidence>
<comment type="similarity">
    <text evidence="2">Belongs to the Clp1 family. NOL9/GRC3 subfamily.</text>
</comment>
<dbReference type="SUPFAM" id="SSF52540">
    <property type="entry name" value="P-loop containing nucleoside triphosphate hydrolases"/>
    <property type="match status" value="1"/>
</dbReference>
<protein>
    <submittedName>
        <fullName evidence="11">Uncharacterized protein</fullName>
    </submittedName>
</protein>
<keyword evidence="3" id="KW-0698">rRNA processing</keyword>
<dbReference type="InterPro" id="IPR027417">
    <property type="entry name" value="P-loop_NTPase"/>
</dbReference>
<keyword evidence="7" id="KW-0067">ATP-binding</keyword>
<feature type="domain" description="Clp1 P-loop" evidence="9">
    <location>
        <begin position="45"/>
        <end position="242"/>
    </location>
</feature>
<evidence type="ECO:0000256" key="8">
    <source>
        <dbReference type="ARBA" id="ARBA00023242"/>
    </source>
</evidence>
<evidence type="ECO:0000256" key="1">
    <source>
        <dbReference type="ARBA" id="ARBA00004604"/>
    </source>
</evidence>
<dbReference type="InterPro" id="IPR045116">
    <property type="entry name" value="Clp1/Grc3"/>
</dbReference>
<dbReference type="GO" id="GO:0000448">
    <property type="term" value="P:cleavage in ITS2 between 5.8S rRNA and LSU-rRNA of tricistronic rRNA transcript (SSU-rRNA, 5.8S rRNA, LSU-rRNA)"/>
    <property type="evidence" value="ECO:0007669"/>
    <property type="project" value="TreeGrafter"/>
</dbReference>
<organism evidence="11 12">
    <name type="scientific">Lactuca saligna</name>
    <name type="common">Willowleaf lettuce</name>
    <dbReference type="NCBI Taxonomy" id="75948"/>
    <lineage>
        <taxon>Eukaryota</taxon>
        <taxon>Viridiplantae</taxon>
        <taxon>Streptophyta</taxon>
        <taxon>Embryophyta</taxon>
        <taxon>Tracheophyta</taxon>
        <taxon>Spermatophyta</taxon>
        <taxon>Magnoliopsida</taxon>
        <taxon>eudicotyledons</taxon>
        <taxon>Gunneridae</taxon>
        <taxon>Pentapetalae</taxon>
        <taxon>asterids</taxon>
        <taxon>campanulids</taxon>
        <taxon>Asterales</taxon>
        <taxon>Asteraceae</taxon>
        <taxon>Cichorioideae</taxon>
        <taxon>Cichorieae</taxon>
        <taxon>Lactucinae</taxon>
        <taxon>Lactuca</taxon>
    </lineage>
</organism>
<keyword evidence="12" id="KW-1185">Reference proteome</keyword>
<evidence type="ECO:0000313" key="12">
    <source>
        <dbReference type="Proteomes" id="UP001177003"/>
    </source>
</evidence>
<evidence type="ECO:0000256" key="7">
    <source>
        <dbReference type="ARBA" id="ARBA00022840"/>
    </source>
</evidence>
<accession>A0AA35UR27</accession>
<evidence type="ECO:0000256" key="6">
    <source>
        <dbReference type="ARBA" id="ARBA00022777"/>
    </source>
</evidence>
<gene>
    <name evidence="11" type="ORF">LSALG_LOCUS3124</name>
</gene>
<dbReference type="Pfam" id="PF25467">
    <property type="entry name" value="NOL9_C"/>
    <property type="match status" value="1"/>
</dbReference>
<evidence type="ECO:0000256" key="3">
    <source>
        <dbReference type="ARBA" id="ARBA00022552"/>
    </source>
</evidence>
<proteinExistence type="inferred from homology"/>
<evidence type="ECO:0000259" key="10">
    <source>
        <dbReference type="Pfam" id="PF25467"/>
    </source>
</evidence>
<feature type="domain" description="NOL9 C-terminal" evidence="10">
    <location>
        <begin position="264"/>
        <end position="351"/>
    </location>
</feature>
<dbReference type="InterPro" id="IPR032319">
    <property type="entry name" value="CLP1_P"/>
</dbReference>
<reference evidence="11" key="1">
    <citation type="submission" date="2023-04" db="EMBL/GenBank/DDBJ databases">
        <authorList>
            <person name="Vijverberg K."/>
            <person name="Xiong W."/>
            <person name="Schranz E."/>
        </authorList>
    </citation>
    <scope>NUCLEOTIDE SEQUENCE</scope>
</reference>
<dbReference type="Proteomes" id="UP001177003">
    <property type="component" value="Chromosome 0"/>
</dbReference>
<dbReference type="AlphaFoldDB" id="A0AA35UR27"/>
<dbReference type="InterPro" id="IPR057570">
    <property type="entry name" value="NOL9_C"/>
</dbReference>
<comment type="subcellular location">
    <subcellularLocation>
        <location evidence="1">Nucleus</location>
        <location evidence="1">Nucleolus</location>
    </subcellularLocation>
</comment>